<dbReference type="Proteomes" id="UP001056120">
    <property type="component" value="Linkage Group LG12"/>
</dbReference>
<proteinExistence type="predicted"/>
<evidence type="ECO:0000313" key="2">
    <source>
        <dbReference type="Proteomes" id="UP001056120"/>
    </source>
</evidence>
<protein>
    <submittedName>
        <fullName evidence="1">Uncharacterized protein</fullName>
    </submittedName>
</protein>
<comment type="caution">
    <text evidence="1">The sequence shown here is derived from an EMBL/GenBank/DDBJ whole genome shotgun (WGS) entry which is preliminary data.</text>
</comment>
<reference evidence="1 2" key="2">
    <citation type="journal article" date="2022" name="Mol. Ecol. Resour.">
        <title>The genomes of chicory, endive, great burdock and yacon provide insights into Asteraceae paleo-polyploidization history and plant inulin production.</title>
        <authorList>
            <person name="Fan W."/>
            <person name="Wang S."/>
            <person name="Wang H."/>
            <person name="Wang A."/>
            <person name="Jiang F."/>
            <person name="Liu H."/>
            <person name="Zhao H."/>
            <person name="Xu D."/>
            <person name="Zhang Y."/>
        </authorList>
    </citation>
    <scope>NUCLEOTIDE SEQUENCE [LARGE SCALE GENOMIC DNA]</scope>
    <source>
        <strain evidence="2">cv. Yunnan</strain>
        <tissue evidence="1">Leaves</tissue>
    </source>
</reference>
<gene>
    <name evidence="1" type="ORF">L1987_37121</name>
</gene>
<evidence type="ECO:0000313" key="1">
    <source>
        <dbReference type="EMBL" id="KAI3794489.1"/>
    </source>
</evidence>
<keyword evidence="2" id="KW-1185">Reference proteome</keyword>
<name>A0ACB9HFB8_9ASTR</name>
<reference evidence="2" key="1">
    <citation type="journal article" date="2022" name="Mol. Ecol. Resour.">
        <title>The genomes of chicory, endive, great burdock and yacon provide insights into Asteraceae palaeo-polyploidization history and plant inulin production.</title>
        <authorList>
            <person name="Fan W."/>
            <person name="Wang S."/>
            <person name="Wang H."/>
            <person name="Wang A."/>
            <person name="Jiang F."/>
            <person name="Liu H."/>
            <person name="Zhao H."/>
            <person name="Xu D."/>
            <person name="Zhang Y."/>
        </authorList>
    </citation>
    <scope>NUCLEOTIDE SEQUENCE [LARGE SCALE GENOMIC DNA]</scope>
    <source>
        <strain evidence="2">cv. Yunnan</strain>
    </source>
</reference>
<sequence>MLQATTRLIMAYDQRYRRCFSTGPPSSCDFSQLDFILPSPNFHFLLQQTHERERERGRRLHQRSSVLRLSLALLTGDDEDRKGSSSVVGVSANSSG</sequence>
<dbReference type="EMBL" id="CM042029">
    <property type="protein sequence ID" value="KAI3794489.1"/>
    <property type="molecule type" value="Genomic_DNA"/>
</dbReference>
<organism evidence="1 2">
    <name type="scientific">Smallanthus sonchifolius</name>
    <dbReference type="NCBI Taxonomy" id="185202"/>
    <lineage>
        <taxon>Eukaryota</taxon>
        <taxon>Viridiplantae</taxon>
        <taxon>Streptophyta</taxon>
        <taxon>Embryophyta</taxon>
        <taxon>Tracheophyta</taxon>
        <taxon>Spermatophyta</taxon>
        <taxon>Magnoliopsida</taxon>
        <taxon>eudicotyledons</taxon>
        <taxon>Gunneridae</taxon>
        <taxon>Pentapetalae</taxon>
        <taxon>asterids</taxon>
        <taxon>campanulids</taxon>
        <taxon>Asterales</taxon>
        <taxon>Asteraceae</taxon>
        <taxon>Asteroideae</taxon>
        <taxon>Heliantheae alliance</taxon>
        <taxon>Millerieae</taxon>
        <taxon>Smallanthus</taxon>
    </lineage>
</organism>
<accession>A0ACB9HFB8</accession>